<dbReference type="OrthoDB" id="9863at2157"/>
<keyword evidence="3 4" id="KW-0862">Zinc</keyword>
<evidence type="ECO:0000256" key="5">
    <source>
        <dbReference type="SAM" id="MobiDB-lite"/>
    </source>
</evidence>
<evidence type="ECO:0000313" key="6">
    <source>
        <dbReference type="EMBL" id="RXK48387.1"/>
    </source>
</evidence>
<evidence type="ECO:0000256" key="2">
    <source>
        <dbReference type="ARBA" id="ARBA00022801"/>
    </source>
</evidence>
<keyword evidence="7" id="KW-1185">Reference proteome</keyword>
<dbReference type="SUPFAM" id="SSF142535">
    <property type="entry name" value="AF0625-like"/>
    <property type="match status" value="1"/>
</dbReference>
<evidence type="ECO:0000256" key="4">
    <source>
        <dbReference type="HAMAP-Rule" id="MF_00562"/>
    </source>
</evidence>
<dbReference type="GO" id="GO:0008270">
    <property type="term" value="F:zinc ion binding"/>
    <property type="evidence" value="ECO:0007669"/>
    <property type="project" value="UniProtKB-UniRule"/>
</dbReference>
<dbReference type="PANTHER" id="PTHR34667:SF1">
    <property type="entry name" value="D-AMINOACYL-TRNA DEACYLASE"/>
    <property type="match status" value="1"/>
</dbReference>
<comment type="function">
    <text evidence="4">D-aminoacyl-tRNA deacylase with broad substrate specificity. By recycling D-aminoacyl-tRNA to D-amino acids and free tRNA molecules, this enzyme counteracts the toxicity associated with the formation of D-aminoacyl-tRNA entities in vivo.</text>
</comment>
<comment type="catalytic activity">
    <reaction evidence="4">
        <text>glycyl-tRNA(Ala) + H2O = tRNA(Ala) + glycine + H(+)</text>
        <dbReference type="Rhea" id="RHEA:53744"/>
        <dbReference type="Rhea" id="RHEA-COMP:9657"/>
        <dbReference type="Rhea" id="RHEA-COMP:13640"/>
        <dbReference type="ChEBI" id="CHEBI:15377"/>
        <dbReference type="ChEBI" id="CHEBI:15378"/>
        <dbReference type="ChEBI" id="CHEBI:57305"/>
        <dbReference type="ChEBI" id="CHEBI:78442"/>
        <dbReference type="ChEBI" id="CHEBI:78522"/>
        <dbReference type="EC" id="3.1.1.96"/>
    </reaction>
</comment>
<evidence type="ECO:0000256" key="1">
    <source>
        <dbReference type="ARBA" id="ARBA00022723"/>
    </source>
</evidence>
<feature type="compositionally biased region" description="Basic and acidic residues" evidence="5">
    <location>
        <begin position="438"/>
        <end position="458"/>
    </location>
</feature>
<comment type="subunit">
    <text evidence="4">Monomer.</text>
</comment>
<reference evidence="6 7" key="1">
    <citation type="submission" date="2019-01" db="EMBL/GenBank/DDBJ databases">
        <title>Halorientalis sp. F13-25 a new haloarchaeum isolated from hypersaline water.</title>
        <authorList>
            <person name="Ana D.-V."/>
            <person name="Cristina S.-P."/>
            <person name="Antonio V."/>
        </authorList>
    </citation>
    <scope>NUCLEOTIDE SEQUENCE [LARGE SCALE GENOMIC DNA]</scope>
    <source>
        <strain evidence="6 7">F13-25</strain>
    </source>
</reference>
<proteinExistence type="inferred from homology"/>
<sequence length="458" mass="48788">MLGIVVSHADRASEHVGDHLRELVEWEPLDAPDHPDAAGPAYATDGARLRGFDAWHLHLADAADAFPVEPDLLVFASRHSGETGPLLTAHHTGNFGPAEHGGEDDALARACPHAHSHVLDALATHAPADYDVGMECTHHGPTDVGVPSMFVEVGSGEPQWDDPAAAEAVARAILDLRGVAPDVDPEPVGRDASPDGDTVRRHLVGFGGGHYAPRFERIVRETDWAVGHLAADWGLEAMGDPAANRTLVDAAFEESAATHAVVDGDHPDLRDEIGALGYRVVGETWLRAVTGVPLALVDRLEGTLGPVADGLRFGESATAAAPDAAFETIPLPGDLLDRAQGIDQERTRELVVASALAFETEENGNRVAGRVAVASRGDYTTVIDGIVDLLRTAYDSVERREDAVIAREETFDPEKAKTLGVPEGPKFGRLSAGEPVEVDGRTIPPDRVRSEREDRFSL</sequence>
<dbReference type="GO" id="GO:0019478">
    <property type="term" value="P:D-amino acid catabolic process"/>
    <property type="evidence" value="ECO:0007669"/>
    <property type="project" value="UniProtKB-UniRule"/>
</dbReference>
<dbReference type="PANTHER" id="PTHR34667">
    <property type="entry name" value="D-AMINOACYL-TRNA DEACYLASE"/>
    <property type="match status" value="1"/>
</dbReference>
<gene>
    <name evidence="4" type="primary">dtdA</name>
    <name evidence="6" type="ORF">EAF64_11955</name>
</gene>
<dbReference type="Gene3D" id="3.40.50.10700">
    <property type="entry name" value="AF0625-like"/>
    <property type="match status" value="1"/>
</dbReference>
<dbReference type="RefSeq" id="WP_129069226.1">
    <property type="nucleotide sequence ID" value="NZ_RDFA01000004.1"/>
</dbReference>
<organism evidence="6 7">
    <name type="scientific">Halorientalis pallida</name>
    <dbReference type="NCBI Taxonomy" id="2479928"/>
    <lineage>
        <taxon>Archaea</taxon>
        <taxon>Methanobacteriati</taxon>
        <taxon>Methanobacteriota</taxon>
        <taxon>Stenosarchaea group</taxon>
        <taxon>Halobacteria</taxon>
        <taxon>Halobacteriales</taxon>
        <taxon>Haloarculaceae</taxon>
        <taxon>Halorientalis</taxon>
    </lineage>
</organism>
<dbReference type="EMBL" id="RDFA01000004">
    <property type="protein sequence ID" value="RXK48387.1"/>
    <property type="molecule type" value="Genomic_DNA"/>
</dbReference>
<dbReference type="HAMAP" id="MF_00562">
    <property type="entry name" value="Deacylase_DtdA"/>
    <property type="match status" value="1"/>
</dbReference>
<keyword evidence="2 4" id="KW-0378">Hydrolase</keyword>
<dbReference type="Pfam" id="PF04414">
    <property type="entry name" value="tRNA_deacylase"/>
    <property type="match status" value="1"/>
</dbReference>
<accession>A0A498L0Z1</accession>
<comment type="catalytic activity">
    <reaction evidence="4">
        <text>a D-aminoacyl-tRNA + H2O = a tRNA + a D-alpha-amino acid + H(+)</text>
        <dbReference type="Rhea" id="RHEA:13953"/>
        <dbReference type="Rhea" id="RHEA-COMP:10123"/>
        <dbReference type="Rhea" id="RHEA-COMP:10124"/>
        <dbReference type="ChEBI" id="CHEBI:15377"/>
        <dbReference type="ChEBI" id="CHEBI:15378"/>
        <dbReference type="ChEBI" id="CHEBI:59871"/>
        <dbReference type="ChEBI" id="CHEBI:78442"/>
        <dbReference type="ChEBI" id="CHEBI:79333"/>
        <dbReference type="EC" id="3.1.1.96"/>
    </reaction>
</comment>
<comment type="cofactor">
    <cofactor evidence="4">
        <name>Zn(2+)</name>
        <dbReference type="ChEBI" id="CHEBI:29105"/>
    </cofactor>
    <text evidence="4">Binds 2 Zn(2+) ions per subunit.</text>
</comment>
<dbReference type="InterPro" id="IPR018033">
    <property type="entry name" value="Deacylase_DtdA_archaea"/>
</dbReference>
<dbReference type="Gene3D" id="3.40.630.50">
    <property type="entry name" value="AF0625-like"/>
    <property type="match status" value="1"/>
</dbReference>
<dbReference type="GO" id="GO:0106026">
    <property type="term" value="F:Gly-tRNA(Ala) deacylase activity"/>
    <property type="evidence" value="ECO:0007669"/>
    <property type="project" value="RHEA"/>
</dbReference>
<dbReference type="InterPro" id="IPR007508">
    <property type="entry name" value="DtdA"/>
</dbReference>
<dbReference type="EC" id="3.1.1.96" evidence="4"/>
<dbReference type="GO" id="GO:0051499">
    <property type="term" value="F:D-aminoacyl-tRNA deacylase activity"/>
    <property type="evidence" value="ECO:0007669"/>
    <property type="project" value="UniProtKB-UniRule"/>
</dbReference>
<name>A0A498L0Z1_9EURY</name>
<comment type="caution">
    <text evidence="6">The sequence shown here is derived from an EMBL/GenBank/DDBJ whole genome shotgun (WGS) entry which is preliminary data.</text>
</comment>
<dbReference type="AlphaFoldDB" id="A0A498L0Z1"/>
<evidence type="ECO:0000313" key="7">
    <source>
        <dbReference type="Proteomes" id="UP000289691"/>
    </source>
</evidence>
<keyword evidence="1 4" id="KW-0479">Metal-binding</keyword>
<protein>
    <recommendedName>
        <fullName evidence="4">D-aminoacyl-tRNA deacylase</fullName>
        <ecNumber evidence="4">3.1.1.96</ecNumber>
    </recommendedName>
</protein>
<dbReference type="Proteomes" id="UP000289691">
    <property type="component" value="Unassembled WGS sequence"/>
</dbReference>
<dbReference type="NCBIfam" id="NF011435">
    <property type="entry name" value="PRK14866.1-1"/>
    <property type="match status" value="1"/>
</dbReference>
<feature type="region of interest" description="Disordered" evidence="5">
    <location>
        <begin position="416"/>
        <end position="458"/>
    </location>
</feature>
<comment type="similarity">
    <text evidence="4">Belongs to the DtdA deacylase family.</text>
</comment>
<evidence type="ECO:0000256" key="3">
    <source>
        <dbReference type="ARBA" id="ARBA00022833"/>
    </source>
</evidence>